<dbReference type="NCBIfam" id="NF001068">
    <property type="entry name" value="PRK00118.1-4"/>
    <property type="match status" value="1"/>
</dbReference>
<dbReference type="InterPro" id="IPR013324">
    <property type="entry name" value="RNA_pol_sigma_r3/r4-like"/>
</dbReference>
<organism evidence="4 5">
    <name type="scientific">Bombilactobacillus thymidiniphilus</name>
    <dbReference type="NCBI Taxonomy" id="2923363"/>
    <lineage>
        <taxon>Bacteria</taxon>
        <taxon>Bacillati</taxon>
        <taxon>Bacillota</taxon>
        <taxon>Bacilli</taxon>
        <taxon>Lactobacillales</taxon>
        <taxon>Lactobacillaceae</taxon>
        <taxon>Bombilactobacillus</taxon>
    </lineage>
</organism>
<evidence type="ECO:0000313" key="4">
    <source>
        <dbReference type="EMBL" id="UQS83473.1"/>
    </source>
</evidence>
<keyword evidence="4" id="KW-0238">DNA-binding</keyword>
<dbReference type="RefSeq" id="WP_249512699.1">
    <property type="nucleotide sequence ID" value="NZ_CP093365.1"/>
</dbReference>
<comment type="function">
    <text evidence="2 3">Might take part in the signal recognition particle (SRP) pathway. This is inferred from the conservation of its genetic proximity to ftsY/ffh. May be a regulatory protein.</text>
</comment>
<accession>A0ABY4PCJ7</accession>
<evidence type="ECO:0000256" key="2">
    <source>
        <dbReference type="ARBA" id="ARBA00024764"/>
    </source>
</evidence>
<dbReference type="PANTHER" id="PTHR40083">
    <property type="entry name" value="UPF0122 PROTEIN CBO2450/CLC_2298"/>
    <property type="match status" value="1"/>
</dbReference>
<dbReference type="NCBIfam" id="NF001070">
    <property type="entry name" value="PRK00118.1-6"/>
    <property type="match status" value="1"/>
</dbReference>
<evidence type="ECO:0000313" key="5">
    <source>
        <dbReference type="Proteomes" id="UP000831947"/>
    </source>
</evidence>
<dbReference type="InterPro" id="IPR007394">
    <property type="entry name" value="UPF0122"/>
</dbReference>
<sequence>MNDSLSRKTKVNMLYDFYQPLLTNKQDLYMRLYYGDDYSLGEIAANYQVSRQAVYDNLKRTVNLLNDYENKLHLYRNFLKREQLLSKLQDLVAQSDDPELQHLTTELTELE</sequence>
<keyword evidence="5" id="KW-1185">Reference proteome</keyword>
<dbReference type="Gene3D" id="1.10.10.10">
    <property type="entry name" value="Winged helix-like DNA-binding domain superfamily/Winged helix DNA-binding domain"/>
    <property type="match status" value="1"/>
</dbReference>
<evidence type="ECO:0000256" key="1">
    <source>
        <dbReference type="ARBA" id="ARBA00008720"/>
    </source>
</evidence>
<dbReference type="InterPro" id="IPR054831">
    <property type="entry name" value="UPF0122_fam_protein"/>
</dbReference>
<proteinExistence type="inferred from homology"/>
<dbReference type="NCBIfam" id="NF045758">
    <property type="entry name" value="YlxM"/>
    <property type="match status" value="1"/>
</dbReference>
<dbReference type="GO" id="GO:0003677">
    <property type="term" value="F:DNA binding"/>
    <property type="evidence" value="ECO:0007669"/>
    <property type="project" value="UniProtKB-KW"/>
</dbReference>
<dbReference type="PANTHER" id="PTHR40083:SF1">
    <property type="entry name" value="UPF0122 PROTEIN YLXM"/>
    <property type="match status" value="1"/>
</dbReference>
<reference evidence="4 5" key="1">
    <citation type="journal article" date="2022" name="Int. J. Syst. Evol. Microbiol.">
        <title>Apilactobacillus apisilvae sp. nov., Nicolia spurrieriana gen. nov. sp. nov., Bombilactobacillus folatiphilus sp. nov. and Bombilactobacillus thymidiniphilus sp. nov., four new lactic acid bacterial isolates from stingless bees Tetragonula carbonaria and Austroplebeia australis.</title>
        <authorList>
            <person name="Oliphant S.A."/>
            <person name="Watson-Haigh N.S."/>
            <person name="Sumby K.M."/>
            <person name="Gardner J."/>
            <person name="Groom S."/>
            <person name="Jiranek V."/>
        </authorList>
    </citation>
    <scope>NUCLEOTIDE SEQUENCE [LARGE SCALE GENOMIC DNA]</scope>
    <source>
        <strain evidence="4 5">SG4_A1</strain>
    </source>
</reference>
<dbReference type="EMBL" id="CP093365">
    <property type="protein sequence ID" value="UQS83473.1"/>
    <property type="molecule type" value="Genomic_DNA"/>
</dbReference>
<gene>
    <name evidence="4" type="ORF">MOO47_06785</name>
</gene>
<dbReference type="InterPro" id="IPR036388">
    <property type="entry name" value="WH-like_DNA-bd_sf"/>
</dbReference>
<evidence type="ECO:0000256" key="3">
    <source>
        <dbReference type="HAMAP-Rule" id="MF_00245"/>
    </source>
</evidence>
<comment type="similarity">
    <text evidence="1 3">Belongs to the UPF0122 family.</text>
</comment>
<dbReference type="Proteomes" id="UP000831947">
    <property type="component" value="Chromosome"/>
</dbReference>
<dbReference type="HAMAP" id="MF_00245">
    <property type="entry name" value="UPF0122"/>
    <property type="match status" value="1"/>
</dbReference>
<dbReference type="Pfam" id="PF04297">
    <property type="entry name" value="UPF0122"/>
    <property type="match status" value="1"/>
</dbReference>
<name>A0ABY4PCJ7_9LACO</name>
<dbReference type="SUPFAM" id="SSF88659">
    <property type="entry name" value="Sigma3 and sigma4 domains of RNA polymerase sigma factors"/>
    <property type="match status" value="1"/>
</dbReference>
<protein>
    <recommendedName>
        <fullName evidence="3">UPF0122 protein MOO47_06785</fullName>
    </recommendedName>
</protein>